<dbReference type="InterPro" id="IPR000801">
    <property type="entry name" value="Esterase-like"/>
</dbReference>
<dbReference type="RefSeq" id="WP_136902150.1">
    <property type="nucleotide sequence ID" value="NZ_SUME01000006.1"/>
</dbReference>
<accession>A0A4U0NKL5</accession>
<dbReference type="PANTHER" id="PTHR48098">
    <property type="entry name" value="ENTEROCHELIN ESTERASE-RELATED"/>
    <property type="match status" value="1"/>
</dbReference>
<comment type="caution">
    <text evidence="3">The sequence shown here is derived from an EMBL/GenBank/DDBJ whole genome shotgun (WGS) entry which is preliminary data.</text>
</comment>
<protein>
    <submittedName>
        <fullName evidence="3">Esterase</fullName>
    </submittedName>
</protein>
<dbReference type="InterPro" id="IPR014756">
    <property type="entry name" value="Ig_E-set"/>
</dbReference>
<dbReference type="InterPro" id="IPR013783">
    <property type="entry name" value="Ig-like_fold"/>
</dbReference>
<organism evidence="3 4">
    <name type="scientific">Sphingobacterium olei</name>
    <dbReference type="NCBI Taxonomy" id="2571155"/>
    <lineage>
        <taxon>Bacteria</taxon>
        <taxon>Pseudomonadati</taxon>
        <taxon>Bacteroidota</taxon>
        <taxon>Sphingobacteriia</taxon>
        <taxon>Sphingobacteriales</taxon>
        <taxon>Sphingobacteriaceae</taxon>
        <taxon>Sphingobacterium</taxon>
    </lineage>
</organism>
<dbReference type="Gene3D" id="3.40.50.1820">
    <property type="entry name" value="alpha/beta hydrolase"/>
    <property type="match status" value="1"/>
</dbReference>
<dbReference type="GO" id="GO:0005975">
    <property type="term" value="P:carbohydrate metabolic process"/>
    <property type="evidence" value="ECO:0007669"/>
    <property type="project" value="InterPro"/>
</dbReference>
<proteinExistence type="predicted"/>
<dbReference type="Proteomes" id="UP000306808">
    <property type="component" value="Unassembled WGS sequence"/>
</dbReference>
<sequence length="384" mass="43252">MKPIKIVLTSLLLMCCLFAVTAQTIGGRNFSTDGWWNPSATTFSPQVGKDGTVTFRLKAPHAKTVFVELGDWDIQEWKMKKDEQGIWSVVVDSLSPGIYQYHFKVDGLTMLDLENPRVKHGTSIYGNILEIRGEAPLFDQTKDVPHGEVRILRYRATTLQKNRTVYVYVPPGYNEEGEAFPVLYLRHGGGDDEGSWIRDGGVADVLDNLLAERKAKPMLVVMTNGHTDGSWAGGSSKEGMDILEHELLNDVIPLVEERFHVHKSKKGRAIAGLSMGGGQAFVIGLRNMDKFNYIGQFSSGLLSDEKLNLSDYVPEWEYKKREINGLIKILWTSCGTKDPRYQGHLNFLKTLDKEGIAYQSDEAPAGHEWAFWREQLARFTVHLF</sequence>
<evidence type="ECO:0000313" key="4">
    <source>
        <dbReference type="Proteomes" id="UP000306808"/>
    </source>
</evidence>
<dbReference type="Pfam" id="PF00756">
    <property type="entry name" value="Esterase"/>
    <property type="match status" value="1"/>
</dbReference>
<dbReference type="Pfam" id="PF02922">
    <property type="entry name" value="CBM_48"/>
    <property type="match status" value="1"/>
</dbReference>
<feature type="chain" id="PRO_5020889069" evidence="1">
    <location>
        <begin position="23"/>
        <end position="384"/>
    </location>
</feature>
<keyword evidence="4" id="KW-1185">Reference proteome</keyword>
<name>A0A4U0NKL5_9SPHI</name>
<evidence type="ECO:0000256" key="1">
    <source>
        <dbReference type="SAM" id="SignalP"/>
    </source>
</evidence>
<dbReference type="OrthoDB" id="9803578at2"/>
<dbReference type="Gene3D" id="2.60.40.10">
    <property type="entry name" value="Immunoglobulins"/>
    <property type="match status" value="1"/>
</dbReference>
<dbReference type="GO" id="GO:0016747">
    <property type="term" value="F:acyltransferase activity, transferring groups other than amino-acyl groups"/>
    <property type="evidence" value="ECO:0007669"/>
    <property type="project" value="TreeGrafter"/>
</dbReference>
<dbReference type="AlphaFoldDB" id="A0A4U0NKL5"/>
<dbReference type="SUPFAM" id="SSF53474">
    <property type="entry name" value="alpha/beta-Hydrolases"/>
    <property type="match status" value="1"/>
</dbReference>
<dbReference type="InterPro" id="IPR004193">
    <property type="entry name" value="Glyco_hydro_13_N"/>
</dbReference>
<evidence type="ECO:0000313" key="3">
    <source>
        <dbReference type="EMBL" id="TJZ54790.1"/>
    </source>
</evidence>
<dbReference type="InterPro" id="IPR050583">
    <property type="entry name" value="Mycobacterial_A85_antigen"/>
</dbReference>
<keyword evidence="1" id="KW-0732">Signal</keyword>
<feature type="domain" description="Glycoside hydrolase family 13 N-terminal" evidence="2">
    <location>
        <begin position="49"/>
        <end position="105"/>
    </location>
</feature>
<dbReference type="InterPro" id="IPR029058">
    <property type="entry name" value="AB_hydrolase_fold"/>
</dbReference>
<dbReference type="SUPFAM" id="SSF81296">
    <property type="entry name" value="E set domains"/>
    <property type="match status" value="1"/>
</dbReference>
<dbReference type="PANTHER" id="PTHR48098:SF1">
    <property type="entry name" value="DIACYLGLYCEROL ACYLTRANSFERASE_MYCOLYLTRANSFERASE AG85A"/>
    <property type="match status" value="1"/>
</dbReference>
<reference evidence="3 4" key="1">
    <citation type="submission" date="2019-04" db="EMBL/GenBank/DDBJ databases">
        <title>Sphingobacterium olei sp. nov., isolated from oil-contaminated soil.</title>
        <authorList>
            <person name="Liu B."/>
        </authorList>
    </citation>
    <scope>NUCLEOTIDE SEQUENCE [LARGE SCALE GENOMIC DNA]</scope>
    <source>
        <strain evidence="3 4">HAL-9</strain>
    </source>
</reference>
<dbReference type="EMBL" id="SUME01000006">
    <property type="protein sequence ID" value="TJZ54790.1"/>
    <property type="molecule type" value="Genomic_DNA"/>
</dbReference>
<gene>
    <name evidence="3" type="ORF">FAZ15_15050</name>
</gene>
<dbReference type="GO" id="GO:0004553">
    <property type="term" value="F:hydrolase activity, hydrolyzing O-glycosyl compounds"/>
    <property type="evidence" value="ECO:0007669"/>
    <property type="project" value="InterPro"/>
</dbReference>
<dbReference type="CDD" id="cd11294">
    <property type="entry name" value="E_set_Esterase_like_N"/>
    <property type="match status" value="1"/>
</dbReference>
<evidence type="ECO:0000259" key="2">
    <source>
        <dbReference type="Pfam" id="PF02922"/>
    </source>
</evidence>
<feature type="signal peptide" evidence="1">
    <location>
        <begin position="1"/>
        <end position="22"/>
    </location>
</feature>